<evidence type="ECO:0000256" key="4">
    <source>
        <dbReference type="ARBA" id="ARBA00022692"/>
    </source>
</evidence>
<evidence type="ECO:0000256" key="2">
    <source>
        <dbReference type="ARBA" id="ARBA00005811"/>
    </source>
</evidence>
<comment type="caution">
    <text evidence="8">The sequence shown here is derived from an EMBL/GenBank/DDBJ whole genome shotgun (WGS) entry which is preliminary data.</text>
</comment>
<keyword evidence="5" id="KW-1133">Transmembrane helix</keyword>
<evidence type="ECO:0000256" key="7">
    <source>
        <dbReference type="RuleBase" id="RU003879"/>
    </source>
</evidence>
<organism evidence="8 9">
    <name type="scientific">Candidatus Bacteroides intestinipullorum</name>
    <dbReference type="NCBI Taxonomy" id="2838471"/>
    <lineage>
        <taxon>Bacteria</taxon>
        <taxon>Pseudomonadati</taxon>
        <taxon>Bacteroidota</taxon>
        <taxon>Bacteroidia</taxon>
        <taxon>Bacteroidales</taxon>
        <taxon>Bacteroidaceae</taxon>
        <taxon>Bacteroides</taxon>
    </lineage>
</organism>
<dbReference type="Proteomes" id="UP000824236">
    <property type="component" value="Unassembled WGS sequence"/>
</dbReference>
<sequence length="196" mass="22091">MYRRFPKRRVPEINASSTADIAFLLLIFFLMTTSMDTDYGLPRQLPAPSTPEQKAEALKLKERNVLVITLDAGDGLHCADQPSTLAEIHQQAKRFIVNPANESGLPEKVLVDVPYLGIVPVTKNHVILLRCHREASYKAYIAVQNELVAVYNELRDELARQKWQCSYAALDEGQQQAIRMVYPQKIAEAELKEGGK</sequence>
<evidence type="ECO:0000313" key="9">
    <source>
        <dbReference type="Proteomes" id="UP000824236"/>
    </source>
</evidence>
<keyword evidence="6" id="KW-0472">Membrane</keyword>
<evidence type="ECO:0000256" key="3">
    <source>
        <dbReference type="ARBA" id="ARBA00022475"/>
    </source>
</evidence>
<dbReference type="Pfam" id="PF02472">
    <property type="entry name" value="ExbD"/>
    <property type="match status" value="1"/>
</dbReference>
<proteinExistence type="inferred from homology"/>
<evidence type="ECO:0000256" key="1">
    <source>
        <dbReference type="ARBA" id="ARBA00004162"/>
    </source>
</evidence>
<reference evidence="8" key="1">
    <citation type="journal article" date="2021" name="PeerJ">
        <title>Extensive microbial diversity within the chicken gut microbiome revealed by metagenomics and culture.</title>
        <authorList>
            <person name="Gilroy R."/>
            <person name="Ravi A."/>
            <person name="Getino M."/>
            <person name="Pursley I."/>
            <person name="Horton D.L."/>
            <person name="Alikhan N.F."/>
            <person name="Baker D."/>
            <person name="Gharbi K."/>
            <person name="Hall N."/>
            <person name="Watson M."/>
            <person name="Adriaenssens E.M."/>
            <person name="Foster-Nyarko E."/>
            <person name="Jarju S."/>
            <person name="Secka A."/>
            <person name="Antonio M."/>
            <person name="Oren A."/>
            <person name="Chaudhuri R.R."/>
            <person name="La Ragione R."/>
            <person name="Hildebrand F."/>
            <person name="Pallen M.J."/>
        </authorList>
    </citation>
    <scope>NUCLEOTIDE SEQUENCE</scope>
    <source>
        <strain evidence="8">B3-3758</strain>
    </source>
</reference>
<protein>
    <submittedName>
        <fullName evidence="8">Biopolymer transporter ExbD</fullName>
    </submittedName>
</protein>
<evidence type="ECO:0000256" key="6">
    <source>
        <dbReference type="ARBA" id="ARBA00023136"/>
    </source>
</evidence>
<accession>A0A9E2NNQ2</accession>
<name>A0A9E2NNQ2_9BACE</name>
<reference evidence="8" key="2">
    <citation type="submission" date="2021-04" db="EMBL/GenBank/DDBJ databases">
        <authorList>
            <person name="Gilroy R."/>
        </authorList>
    </citation>
    <scope>NUCLEOTIDE SEQUENCE</scope>
    <source>
        <strain evidence="8">B3-3758</strain>
    </source>
</reference>
<dbReference type="InterPro" id="IPR003400">
    <property type="entry name" value="ExbD"/>
</dbReference>
<dbReference type="PANTHER" id="PTHR30558">
    <property type="entry name" value="EXBD MEMBRANE COMPONENT OF PMF-DRIVEN MACROMOLECULE IMPORT SYSTEM"/>
    <property type="match status" value="1"/>
</dbReference>
<dbReference type="AlphaFoldDB" id="A0A9E2NNQ2"/>
<comment type="similarity">
    <text evidence="2 7">Belongs to the ExbD/TolR family.</text>
</comment>
<gene>
    <name evidence="8" type="ORF">H9791_05640</name>
</gene>
<dbReference type="GO" id="GO:0022857">
    <property type="term" value="F:transmembrane transporter activity"/>
    <property type="evidence" value="ECO:0007669"/>
    <property type="project" value="InterPro"/>
</dbReference>
<dbReference type="GO" id="GO:0005886">
    <property type="term" value="C:plasma membrane"/>
    <property type="evidence" value="ECO:0007669"/>
    <property type="project" value="UniProtKB-SubCell"/>
</dbReference>
<keyword evidence="4 7" id="KW-0812">Transmembrane</keyword>
<dbReference type="EMBL" id="JAHLFO010000074">
    <property type="protein sequence ID" value="MBU3813977.1"/>
    <property type="molecule type" value="Genomic_DNA"/>
</dbReference>
<keyword evidence="3" id="KW-1003">Cell membrane</keyword>
<keyword evidence="7" id="KW-0813">Transport</keyword>
<keyword evidence="7" id="KW-0653">Protein transport</keyword>
<dbReference type="PANTHER" id="PTHR30558:SF3">
    <property type="entry name" value="BIOPOLYMER TRANSPORT PROTEIN EXBD-RELATED"/>
    <property type="match status" value="1"/>
</dbReference>
<evidence type="ECO:0000256" key="5">
    <source>
        <dbReference type="ARBA" id="ARBA00022989"/>
    </source>
</evidence>
<comment type="subcellular location">
    <subcellularLocation>
        <location evidence="1">Cell membrane</location>
        <topology evidence="1">Single-pass membrane protein</topology>
    </subcellularLocation>
    <subcellularLocation>
        <location evidence="7">Cell membrane</location>
        <topology evidence="7">Single-pass type II membrane protein</topology>
    </subcellularLocation>
</comment>
<evidence type="ECO:0000313" key="8">
    <source>
        <dbReference type="EMBL" id="MBU3813977.1"/>
    </source>
</evidence>
<dbReference type="GO" id="GO:0015031">
    <property type="term" value="P:protein transport"/>
    <property type="evidence" value="ECO:0007669"/>
    <property type="project" value="UniProtKB-KW"/>
</dbReference>